<feature type="transmembrane region" description="Helical" evidence="2">
    <location>
        <begin position="204"/>
        <end position="224"/>
    </location>
</feature>
<dbReference type="Proteomes" id="UP000009131">
    <property type="component" value="Unassembled WGS sequence"/>
</dbReference>
<dbReference type="EMBL" id="BABT02000062">
    <property type="protein sequence ID" value="GAA95480.1"/>
    <property type="molecule type" value="Genomic_DNA"/>
</dbReference>
<evidence type="ECO:0000256" key="1">
    <source>
        <dbReference type="SAM" id="MobiDB-lite"/>
    </source>
</evidence>
<protein>
    <recommendedName>
        <fullName evidence="3">WSC domain-containing protein</fullName>
    </recommendedName>
</protein>
<reference evidence="4 5" key="2">
    <citation type="journal article" date="2012" name="Open Biol.">
        <title>Characteristics of nucleosomes and linker DNA regions on the genome of the basidiomycete Mixia osmundae revealed by mono- and dinucleosome mapping.</title>
        <authorList>
            <person name="Nishida H."/>
            <person name="Kondo S."/>
            <person name="Matsumoto T."/>
            <person name="Suzuki Y."/>
            <person name="Yoshikawa H."/>
            <person name="Taylor T.D."/>
            <person name="Sugiyama J."/>
        </authorList>
    </citation>
    <scope>NUCLEOTIDE SEQUENCE [LARGE SCALE GENOMIC DNA]</scope>
    <source>
        <strain evidence="5">CBS 9802 / IAM 14324 / JCM 22182 / KY 12970</strain>
    </source>
</reference>
<feature type="compositionally biased region" description="Polar residues" evidence="1">
    <location>
        <begin position="316"/>
        <end position="342"/>
    </location>
</feature>
<keyword evidence="2" id="KW-0812">Transmembrane</keyword>
<name>G7DY20_MIXOS</name>
<dbReference type="HOGENOM" id="CLU_794725_0_0_1"/>
<dbReference type="InParanoid" id="G7DY20"/>
<evidence type="ECO:0000256" key="2">
    <source>
        <dbReference type="SAM" id="Phobius"/>
    </source>
</evidence>
<proteinExistence type="predicted"/>
<accession>G7DY20</accession>
<organism evidence="4 5">
    <name type="scientific">Mixia osmundae (strain CBS 9802 / IAM 14324 / JCM 22182 / KY 12970)</name>
    <dbReference type="NCBI Taxonomy" id="764103"/>
    <lineage>
        <taxon>Eukaryota</taxon>
        <taxon>Fungi</taxon>
        <taxon>Dikarya</taxon>
        <taxon>Basidiomycota</taxon>
        <taxon>Pucciniomycotina</taxon>
        <taxon>Mixiomycetes</taxon>
        <taxon>Mixiales</taxon>
        <taxon>Mixiaceae</taxon>
        <taxon>Mixia</taxon>
    </lineage>
</organism>
<comment type="caution">
    <text evidence="4">The sequence shown here is derived from an EMBL/GenBank/DDBJ whole genome shotgun (WGS) entry which is preliminary data.</text>
</comment>
<keyword evidence="5" id="KW-1185">Reference proteome</keyword>
<keyword evidence="2" id="KW-0472">Membrane</keyword>
<dbReference type="RefSeq" id="XP_014569993.1">
    <property type="nucleotide sequence ID" value="XM_014714507.1"/>
</dbReference>
<feature type="compositionally biased region" description="Low complexity" evidence="1">
    <location>
        <begin position="240"/>
        <end position="251"/>
    </location>
</feature>
<evidence type="ECO:0000259" key="3">
    <source>
        <dbReference type="PROSITE" id="PS51212"/>
    </source>
</evidence>
<feature type="region of interest" description="Disordered" evidence="1">
    <location>
        <begin position="1"/>
        <end position="44"/>
    </location>
</feature>
<evidence type="ECO:0000313" key="4">
    <source>
        <dbReference type="EMBL" id="GAA95480.1"/>
    </source>
</evidence>
<feature type="region of interest" description="Disordered" evidence="1">
    <location>
        <begin position="313"/>
        <end position="349"/>
    </location>
</feature>
<gene>
    <name evidence="4" type="primary">Mo02134</name>
    <name evidence="4" type="ORF">E5Q_02134</name>
</gene>
<feature type="compositionally biased region" description="Basic residues" evidence="1">
    <location>
        <begin position="230"/>
        <end position="239"/>
    </location>
</feature>
<dbReference type="PROSITE" id="PS51212">
    <property type="entry name" value="WSC"/>
    <property type="match status" value="1"/>
</dbReference>
<feature type="region of interest" description="Disordered" evidence="1">
    <location>
        <begin position="230"/>
        <end position="251"/>
    </location>
</feature>
<feature type="domain" description="WSC" evidence="3">
    <location>
        <begin position="53"/>
        <end position="143"/>
    </location>
</feature>
<evidence type="ECO:0000313" key="5">
    <source>
        <dbReference type="Proteomes" id="UP000009131"/>
    </source>
</evidence>
<keyword evidence="2" id="KW-1133">Transmembrane helix</keyword>
<sequence>MPKKADRDPAPPSPRNDGMASNQTAQNASTSPASSSSSAQDVSVERDPYNINSQAYVGCYTLGLSDLSAVSSNTSNVAWQACADHCQNQHYGYFGVSISACGCLGFPDADDAVAISRCNADCPGMTSDPCGSSDKLFNIAASDYKGRKPKTSATSAIAAPTSTFLAVPTIVSPTPTALEPVTPLPTSIQAGTDQTSPTHISSSILIVAILVPLVLFAMLLTFVARKVSRSRSRRSHARLRPSSPTSTMRSSMTDVFAAGDMAQTSFPKRHNHLSRLSSSPPSYAERAPQQQSYLAFLHAQLAMSRVSSSSIYSESTGRTRSSFQPNTPESDAQNPFADSQVSRPDMVHL</sequence>
<dbReference type="InterPro" id="IPR002889">
    <property type="entry name" value="WSC_carb-bd"/>
</dbReference>
<reference evidence="4 5" key="1">
    <citation type="journal article" date="2011" name="J. Gen. Appl. Microbiol.">
        <title>Draft genome sequencing of the enigmatic basidiomycete Mixia osmundae.</title>
        <authorList>
            <person name="Nishida H."/>
            <person name="Nagatsuka Y."/>
            <person name="Sugiyama J."/>
        </authorList>
    </citation>
    <scope>NUCLEOTIDE SEQUENCE [LARGE SCALE GENOMIC DNA]</scope>
    <source>
        <strain evidence="5">CBS 9802 / IAM 14324 / JCM 22182 / KY 12970</strain>
    </source>
</reference>
<feature type="compositionally biased region" description="Low complexity" evidence="1">
    <location>
        <begin position="28"/>
        <end position="39"/>
    </location>
</feature>
<dbReference type="AlphaFoldDB" id="G7DY20"/>
<dbReference type="Pfam" id="PF01822">
    <property type="entry name" value="WSC"/>
    <property type="match status" value="1"/>
</dbReference>